<dbReference type="GO" id="GO:0005524">
    <property type="term" value="F:ATP binding"/>
    <property type="evidence" value="ECO:0007669"/>
    <property type="project" value="UniProtKB-KW"/>
</dbReference>
<dbReference type="SUPFAM" id="SSF53613">
    <property type="entry name" value="Ribokinase-like"/>
    <property type="match status" value="1"/>
</dbReference>
<dbReference type="InterPro" id="IPR017583">
    <property type="entry name" value="Tagatose/fructose_Pkinase"/>
</dbReference>
<dbReference type="InterPro" id="IPR029056">
    <property type="entry name" value="Ribokinase-like"/>
</dbReference>
<dbReference type="RefSeq" id="WP_158665558.1">
    <property type="nucleotide sequence ID" value="NZ_CP026923.1"/>
</dbReference>
<dbReference type="PANTHER" id="PTHR46566">
    <property type="entry name" value="1-PHOSPHOFRUCTOKINASE-RELATED"/>
    <property type="match status" value="1"/>
</dbReference>
<dbReference type="Proteomes" id="UP000243077">
    <property type="component" value="Chromosome"/>
</dbReference>
<dbReference type="AlphaFoldDB" id="A0A2L2BR31"/>
<evidence type="ECO:0000256" key="1">
    <source>
        <dbReference type="ARBA" id="ARBA00010688"/>
    </source>
</evidence>
<dbReference type="EMBL" id="CP026923">
    <property type="protein sequence ID" value="AVG24108.1"/>
    <property type="molecule type" value="Genomic_DNA"/>
</dbReference>
<name>A0A2L2BR31_9MICO</name>
<keyword evidence="2 6" id="KW-0808">Transferase</keyword>
<keyword evidence="3" id="KW-0547">Nucleotide-binding</keyword>
<dbReference type="GO" id="GO:0008443">
    <property type="term" value="F:phosphofructokinase activity"/>
    <property type="evidence" value="ECO:0007669"/>
    <property type="project" value="TreeGrafter"/>
</dbReference>
<gene>
    <name evidence="8" type="ORF">C3B54_111147</name>
</gene>
<dbReference type="KEGG" id="psai:C3B54_111147"/>
<keyword evidence="4 8" id="KW-0418">Kinase</keyword>
<evidence type="ECO:0000259" key="7">
    <source>
        <dbReference type="Pfam" id="PF00294"/>
    </source>
</evidence>
<keyword evidence="5" id="KW-0067">ATP-binding</keyword>
<protein>
    <submittedName>
        <fullName evidence="8">1-phosphofructokinase</fullName>
    </submittedName>
</protein>
<dbReference type="Pfam" id="PF00294">
    <property type="entry name" value="PfkB"/>
    <property type="match status" value="1"/>
</dbReference>
<comment type="similarity">
    <text evidence="1">Belongs to the carbohydrate kinase PfkB family.</text>
</comment>
<organism evidence="8 9">
    <name type="scientific">Pontimonas salivibrio</name>
    <dbReference type="NCBI Taxonomy" id="1159327"/>
    <lineage>
        <taxon>Bacteria</taxon>
        <taxon>Bacillati</taxon>
        <taxon>Actinomycetota</taxon>
        <taxon>Actinomycetes</taxon>
        <taxon>Micrococcales</taxon>
        <taxon>Microbacteriaceae</taxon>
        <taxon>Pontimonas</taxon>
    </lineage>
</organism>
<proteinExistence type="inferred from homology"/>
<reference evidence="8 9" key="1">
    <citation type="submission" date="2018-02" db="EMBL/GenBank/DDBJ databases">
        <title>Complete genome of the streamlined marine actinobacterium Pontimonas salivibrio CL-TW6 adapted to coastal planktonic lifestype.</title>
        <authorList>
            <person name="Cho B.C."/>
            <person name="Hardies S.C."/>
            <person name="Jang G.I."/>
            <person name="Hwang C.Y."/>
        </authorList>
    </citation>
    <scope>NUCLEOTIDE SEQUENCE [LARGE SCALE GENOMIC DNA]</scope>
    <source>
        <strain evidence="8 9">CL-TW6</strain>
    </source>
</reference>
<evidence type="ECO:0000256" key="3">
    <source>
        <dbReference type="ARBA" id="ARBA00022741"/>
    </source>
</evidence>
<dbReference type="OrthoDB" id="9801219at2"/>
<sequence length="320" mass="33033">MNPSLPRLVTLTPAPSWDITYSLNTLEPGVVHRAQSTSREFAGKGVNVSKALALAGIAAPAVVPLSHSDQASVSVEVALVPVLIEGQLRTNVTVVETGGRTTKINQAASPLSAVEWSALAKKTAELGLLAEESWVLVSGTIPTSGEALESRLVELIDTLGPTHRVAVDTSGEALNALARSGRVDLIKPNVSELSGCVGRALLTLGDVVDAAKEVLAWGVSTVLVSLGEQGFLGVQADEVVWAESERVAVVNTIGAGDASVAGFFHAVLSGRYSLADSVASAAAWGALKVTQPGSQLETLQPLPRVSVRADIDADQPVSSD</sequence>
<dbReference type="InterPro" id="IPR011611">
    <property type="entry name" value="PfkB_dom"/>
</dbReference>
<evidence type="ECO:0000256" key="2">
    <source>
        <dbReference type="ARBA" id="ARBA00022679"/>
    </source>
</evidence>
<dbReference type="GO" id="GO:0005829">
    <property type="term" value="C:cytosol"/>
    <property type="evidence" value="ECO:0007669"/>
    <property type="project" value="TreeGrafter"/>
</dbReference>
<evidence type="ECO:0000313" key="8">
    <source>
        <dbReference type="EMBL" id="AVG24108.1"/>
    </source>
</evidence>
<evidence type="ECO:0000256" key="5">
    <source>
        <dbReference type="ARBA" id="ARBA00022840"/>
    </source>
</evidence>
<feature type="domain" description="Carbohydrate kinase PfkB" evidence="7">
    <location>
        <begin position="21"/>
        <end position="296"/>
    </location>
</feature>
<dbReference type="PANTHER" id="PTHR46566:SF5">
    <property type="entry name" value="1-PHOSPHOFRUCTOKINASE"/>
    <property type="match status" value="1"/>
</dbReference>
<keyword evidence="9" id="KW-1185">Reference proteome</keyword>
<evidence type="ECO:0000313" key="9">
    <source>
        <dbReference type="Proteomes" id="UP000243077"/>
    </source>
</evidence>
<dbReference type="PIRSF" id="PIRSF000535">
    <property type="entry name" value="1PFK/6PFK/LacC"/>
    <property type="match status" value="1"/>
</dbReference>
<accession>A0A2L2BR31</accession>
<evidence type="ECO:0000256" key="4">
    <source>
        <dbReference type="ARBA" id="ARBA00022777"/>
    </source>
</evidence>
<dbReference type="Gene3D" id="3.40.1190.20">
    <property type="match status" value="1"/>
</dbReference>
<evidence type="ECO:0000256" key="6">
    <source>
        <dbReference type="PIRNR" id="PIRNR000535"/>
    </source>
</evidence>